<protein>
    <submittedName>
        <fullName evidence="1">Uncharacterized protein</fullName>
    </submittedName>
</protein>
<dbReference type="PATRIC" id="fig|1095729.3.peg.568"/>
<dbReference type="AlphaFoldDB" id="I0SIK4"/>
<dbReference type="EMBL" id="AICP01000028">
    <property type="protein sequence ID" value="EID23207.1"/>
    <property type="molecule type" value="Genomic_DNA"/>
</dbReference>
<reference evidence="1 2" key="1">
    <citation type="submission" date="2012-01" db="EMBL/GenBank/DDBJ databases">
        <authorList>
            <person name="Harkins D.M."/>
            <person name="Madupu R."/>
            <person name="Durkin A.S."/>
            <person name="Torralba M."/>
            <person name="Methe B."/>
            <person name="Sutton G.G."/>
            <person name="Nelson K.E."/>
        </authorList>
    </citation>
    <scope>NUCLEOTIDE SEQUENCE [LARGE SCALE GENOMIC DNA]</scope>
    <source>
        <strain evidence="1 2">CCUG 39159</strain>
    </source>
</reference>
<accession>I0SIK4</accession>
<dbReference type="RefSeq" id="WP_003034655.1">
    <property type="nucleotide sequence ID" value="NZ_AICP01000028.1"/>
</dbReference>
<evidence type="ECO:0000313" key="2">
    <source>
        <dbReference type="Proteomes" id="UP000003245"/>
    </source>
</evidence>
<keyword evidence="2" id="KW-1185">Reference proteome</keyword>
<evidence type="ECO:0000313" key="1">
    <source>
        <dbReference type="EMBL" id="EID23207.1"/>
    </source>
</evidence>
<sequence length="78" mass="9699">MNDYEQSFHRLYENFVFSLKIYLNNHYQKVLYYQVLEKMDKLFHNYQKLGLPTVQLVQWKNHYKYKVQHDYIMNGGTT</sequence>
<dbReference type="Proteomes" id="UP000003245">
    <property type="component" value="Unassembled WGS sequence"/>
</dbReference>
<organism evidence="1 2">
    <name type="scientific">Streptococcus anginosus subsp. whileyi CCUG 39159</name>
    <dbReference type="NCBI Taxonomy" id="1095729"/>
    <lineage>
        <taxon>Bacteria</taxon>
        <taxon>Bacillati</taxon>
        <taxon>Bacillota</taxon>
        <taxon>Bacilli</taxon>
        <taxon>Lactobacillales</taxon>
        <taxon>Streptococcaceae</taxon>
        <taxon>Streptococcus</taxon>
        <taxon>Streptococcus anginosus group</taxon>
    </lineage>
</organism>
<proteinExistence type="predicted"/>
<gene>
    <name evidence="1" type="ORF">HMPREF1043_0591</name>
</gene>
<name>I0SIK4_STRAP</name>
<comment type="caution">
    <text evidence="1">The sequence shown here is derived from an EMBL/GenBank/DDBJ whole genome shotgun (WGS) entry which is preliminary data.</text>
</comment>